<dbReference type="GO" id="GO:0005643">
    <property type="term" value="C:nuclear pore"/>
    <property type="evidence" value="ECO:0007669"/>
    <property type="project" value="UniProtKB-SubCell"/>
</dbReference>
<feature type="region of interest" description="Disordered" evidence="5">
    <location>
        <begin position="1"/>
        <end position="29"/>
    </location>
</feature>
<name>A0AAQ3KZK6_9LILI</name>
<keyword evidence="2" id="KW-0509">mRNA transport</keyword>
<dbReference type="Pfam" id="PF00638">
    <property type="entry name" value="Ran_BP1"/>
    <property type="match status" value="1"/>
</dbReference>
<comment type="subcellular location">
    <subcellularLocation>
        <location evidence="1">Nucleus</location>
        <location evidence="1">Nuclear pore complex</location>
    </subcellularLocation>
</comment>
<keyword evidence="4" id="KW-0906">Nuclear pore complex</keyword>
<gene>
    <name evidence="7" type="ORF">Cni_G26781</name>
</gene>
<dbReference type="Gene3D" id="2.30.29.30">
    <property type="entry name" value="Pleckstrin-homology domain (PH domain)/Phosphotyrosine-binding domain (PTB)"/>
    <property type="match status" value="1"/>
</dbReference>
<dbReference type="EMBL" id="CP136897">
    <property type="protein sequence ID" value="WOL17988.1"/>
    <property type="molecule type" value="Genomic_DNA"/>
</dbReference>
<dbReference type="PANTHER" id="PTHR23138:SF87">
    <property type="entry name" value="E3 SUMO-PROTEIN LIGASE RANBP2"/>
    <property type="match status" value="1"/>
</dbReference>
<keyword evidence="2" id="KW-0813">Transport</keyword>
<keyword evidence="3" id="KW-0811">Translocation</keyword>
<accession>A0AAQ3KZK6</accession>
<evidence type="ECO:0000256" key="3">
    <source>
        <dbReference type="ARBA" id="ARBA00023010"/>
    </source>
</evidence>
<evidence type="ECO:0000259" key="6">
    <source>
        <dbReference type="PROSITE" id="PS50196"/>
    </source>
</evidence>
<feature type="compositionally biased region" description="Acidic residues" evidence="5">
    <location>
        <begin position="7"/>
        <end position="23"/>
    </location>
</feature>
<dbReference type="SUPFAM" id="SSF50729">
    <property type="entry name" value="PH domain-like"/>
    <property type="match status" value="1"/>
</dbReference>
<keyword evidence="8" id="KW-1185">Reference proteome</keyword>
<protein>
    <submittedName>
        <fullName evidence="7">Ran-binding protein</fullName>
    </submittedName>
</protein>
<evidence type="ECO:0000313" key="7">
    <source>
        <dbReference type="EMBL" id="WOL17988.1"/>
    </source>
</evidence>
<dbReference type="InterPro" id="IPR045255">
    <property type="entry name" value="RanBP1-like"/>
</dbReference>
<reference evidence="7 8" key="1">
    <citation type="submission" date="2023-10" db="EMBL/GenBank/DDBJ databases">
        <title>Chromosome-scale genome assembly provides insights into flower coloration mechanisms of Canna indica.</title>
        <authorList>
            <person name="Li C."/>
        </authorList>
    </citation>
    <scope>NUCLEOTIDE SEQUENCE [LARGE SCALE GENOMIC DNA]</scope>
    <source>
        <tissue evidence="7">Flower</tissue>
    </source>
</reference>
<dbReference type="InterPro" id="IPR000156">
    <property type="entry name" value="Ran_bind_dom"/>
</dbReference>
<dbReference type="GO" id="GO:0005737">
    <property type="term" value="C:cytoplasm"/>
    <property type="evidence" value="ECO:0007669"/>
    <property type="project" value="TreeGrafter"/>
</dbReference>
<evidence type="ECO:0000256" key="2">
    <source>
        <dbReference type="ARBA" id="ARBA00022816"/>
    </source>
</evidence>
<dbReference type="PROSITE" id="PS50196">
    <property type="entry name" value="RANBD1"/>
    <property type="match status" value="1"/>
</dbReference>
<keyword evidence="4" id="KW-0653">Protein transport</keyword>
<evidence type="ECO:0000256" key="5">
    <source>
        <dbReference type="SAM" id="MobiDB-lite"/>
    </source>
</evidence>
<dbReference type="AlphaFoldDB" id="A0AAQ3KZK6"/>
<dbReference type="GO" id="GO:0051028">
    <property type="term" value="P:mRNA transport"/>
    <property type="evidence" value="ECO:0007669"/>
    <property type="project" value="UniProtKB-KW"/>
</dbReference>
<dbReference type="GO" id="GO:0015031">
    <property type="term" value="P:protein transport"/>
    <property type="evidence" value="ECO:0007669"/>
    <property type="project" value="UniProtKB-KW"/>
</dbReference>
<evidence type="ECO:0000313" key="8">
    <source>
        <dbReference type="Proteomes" id="UP001327560"/>
    </source>
</evidence>
<evidence type="ECO:0000256" key="4">
    <source>
        <dbReference type="ARBA" id="ARBA00023132"/>
    </source>
</evidence>
<feature type="domain" description="RanBD1" evidence="6">
    <location>
        <begin position="26"/>
        <end position="90"/>
    </location>
</feature>
<sequence>MASNEPDREEDAAGAAAGEDEDTGAQTAPIVTLSEVAVTTAEEAEDVVLDLSCLLLVRKAQLYRFDKAGSQWKESGTGNVKLLKHRGDRKGATGDAPGQDPQDLRQPSRWSKSFFLDFSLLVLVAGLDFPFSFLSCSVDQDSGTCCVTCSCVTDCRKFMEMVEGIVESLGQTVKDESKDASDAAEQLDKLSVEQSKIKKSSGEVPAATSSVKPEDENSQAETKAEEATKG</sequence>
<feature type="region of interest" description="Disordered" evidence="5">
    <location>
        <begin position="191"/>
        <end position="230"/>
    </location>
</feature>
<proteinExistence type="predicted"/>
<dbReference type="GO" id="GO:0005096">
    <property type="term" value="F:GTPase activator activity"/>
    <property type="evidence" value="ECO:0007669"/>
    <property type="project" value="TreeGrafter"/>
</dbReference>
<organism evidence="7 8">
    <name type="scientific">Canna indica</name>
    <name type="common">Indian-shot</name>
    <dbReference type="NCBI Taxonomy" id="4628"/>
    <lineage>
        <taxon>Eukaryota</taxon>
        <taxon>Viridiplantae</taxon>
        <taxon>Streptophyta</taxon>
        <taxon>Embryophyta</taxon>
        <taxon>Tracheophyta</taxon>
        <taxon>Spermatophyta</taxon>
        <taxon>Magnoliopsida</taxon>
        <taxon>Liliopsida</taxon>
        <taxon>Zingiberales</taxon>
        <taxon>Cannaceae</taxon>
        <taxon>Canna</taxon>
    </lineage>
</organism>
<feature type="region of interest" description="Disordered" evidence="5">
    <location>
        <begin position="85"/>
        <end position="105"/>
    </location>
</feature>
<dbReference type="PANTHER" id="PTHR23138">
    <property type="entry name" value="RAN BINDING PROTEIN"/>
    <property type="match status" value="1"/>
</dbReference>
<evidence type="ECO:0000256" key="1">
    <source>
        <dbReference type="ARBA" id="ARBA00004567"/>
    </source>
</evidence>
<keyword evidence="4" id="KW-0539">Nucleus</keyword>
<dbReference type="InterPro" id="IPR011993">
    <property type="entry name" value="PH-like_dom_sf"/>
</dbReference>
<dbReference type="Proteomes" id="UP001327560">
    <property type="component" value="Chromosome 8"/>
</dbReference>